<dbReference type="EMBL" id="JAMKFB020000004">
    <property type="protein sequence ID" value="KAL0194539.1"/>
    <property type="molecule type" value="Genomic_DNA"/>
</dbReference>
<keyword evidence="3" id="KW-1185">Reference proteome</keyword>
<gene>
    <name evidence="2" type="ORF">M9458_008111</name>
</gene>
<evidence type="ECO:0000313" key="2">
    <source>
        <dbReference type="EMBL" id="KAL0194539.1"/>
    </source>
</evidence>
<feature type="region of interest" description="Disordered" evidence="1">
    <location>
        <begin position="1"/>
        <end position="75"/>
    </location>
</feature>
<name>A0ABD0R7M8_CIRMR</name>
<dbReference type="Proteomes" id="UP001529510">
    <property type="component" value="Unassembled WGS sequence"/>
</dbReference>
<protein>
    <submittedName>
        <fullName evidence="2">Uncharacterized protein</fullName>
    </submittedName>
</protein>
<feature type="non-terminal residue" evidence="2">
    <location>
        <position position="93"/>
    </location>
</feature>
<dbReference type="AlphaFoldDB" id="A0ABD0R7M8"/>
<proteinExistence type="predicted"/>
<sequence>MARRLDRKAVGNNWTVNGQEYAEGSDESGNELGEMEVGGESYEKWDMVRNNKWKKKRQSKSDESNSDRGSTVEETREEYKVFAKFMHDGDVFE</sequence>
<evidence type="ECO:0000313" key="3">
    <source>
        <dbReference type="Proteomes" id="UP001529510"/>
    </source>
</evidence>
<organism evidence="2 3">
    <name type="scientific">Cirrhinus mrigala</name>
    <name type="common">Mrigala</name>
    <dbReference type="NCBI Taxonomy" id="683832"/>
    <lineage>
        <taxon>Eukaryota</taxon>
        <taxon>Metazoa</taxon>
        <taxon>Chordata</taxon>
        <taxon>Craniata</taxon>
        <taxon>Vertebrata</taxon>
        <taxon>Euteleostomi</taxon>
        <taxon>Actinopterygii</taxon>
        <taxon>Neopterygii</taxon>
        <taxon>Teleostei</taxon>
        <taxon>Ostariophysi</taxon>
        <taxon>Cypriniformes</taxon>
        <taxon>Cyprinidae</taxon>
        <taxon>Labeoninae</taxon>
        <taxon>Labeonini</taxon>
        <taxon>Cirrhinus</taxon>
    </lineage>
</organism>
<accession>A0ABD0R7M8</accession>
<reference evidence="2 3" key="1">
    <citation type="submission" date="2024-05" db="EMBL/GenBank/DDBJ databases">
        <title>Genome sequencing and assembly of Indian major carp, Cirrhinus mrigala (Hamilton, 1822).</title>
        <authorList>
            <person name="Mohindra V."/>
            <person name="Chowdhury L.M."/>
            <person name="Lal K."/>
            <person name="Jena J.K."/>
        </authorList>
    </citation>
    <scope>NUCLEOTIDE SEQUENCE [LARGE SCALE GENOMIC DNA]</scope>
    <source>
        <strain evidence="2">CM1030</strain>
        <tissue evidence="2">Blood</tissue>
    </source>
</reference>
<evidence type="ECO:0000256" key="1">
    <source>
        <dbReference type="SAM" id="MobiDB-lite"/>
    </source>
</evidence>
<feature type="compositionally biased region" description="Basic and acidic residues" evidence="1">
    <location>
        <begin position="59"/>
        <end position="75"/>
    </location>
</feature>
<comment type="caution">
    <text evidence="2">The sequence shown here is derived from an EMBL/GenBank/DDBJ whole genome shotgun (WGS) entry which is preliminary data.</text>
</comment>